<keyword evidence="3" id="KW-1185">Reference proteome</keyword>
<dbReference type="Pfam" id="PF08923">
    <property type="entry name" value="MAPKK1_Int"/>
    <property type="match status" value="1"/>
</dbReference>
<protein>
    <submittedName>
        <fullName evidence="2">Uncharacterized protein</fullName>
    </submittedName>
</protein>
<dbReference type="InterPro" id="IPR015019">
    <property type="entry name" value="LAMTOR3"/>
</dbReference>
<organism evidence="2 3">
    <name type="scientific">Caenorhabditis auriculariae</name>
    <dbReference type="NCBI Taxonomy" id="2777116"/>
    <lineage>
        <taxon>Eukaryota</taxon>
        <taxon>Metazoa</taxon>
        <taxon>Ecdysozoa</taxon>
        <taxon>Nematoda</taxon>
        <taxon>Chromadorea</taxon>
        <taxon>Rhabditida</taxon>
        <taxon>Rhabditina</taxon>
        <taxon>Rhabditomorpha</taxon>
        <taxon>Rhabditoidea</taxon>
        <taxon>Rhabditidae</taxon>
        <taxon>Peloderinae</taxon>
        <taxon>Caenorhabditis</taxon>
    </lineage>
</organism>
<dbReference type="OrthoDB" id="343907at2759"/>
<dbReference type="PANTHER" id="PTHR13378:SF1">
    <property type="entry name" value="RAGULATOR COMPLEX PROTEIN LAMTOR3"/>
    <property type="match status" value="1"/>
</dbReference>
<dbReference type="EMBL" id="CAJGYM010000005">
    <property type="protein sequence ID" value="CAD6186765.1"/>
    <property type="molecule type" value="Genomic_DNA"/>
</dbReference>
<dbReference type="SMART" id="SM01278">
    <property type="entry name" value="MAPKK1_Int"/>
    <property type="match status" value="1"/>
</dbReference>
<dbReference type="GO" id="GO:0032008">
    <property type="term" value="P:positive regulation of TOR signaling"/>
    <property type="evidence" value="ECO:0007669"/>
    <property type="project" value="TreeGrafter"/>
</dbReference>
<dbReference type="GO" id="GO:0071230">
    <property type="term" value="P:cellular response to amino acid stimulus"/>
    <property type="evidence" value="ECO:0007669"/>
    <property type="project" value="TreeGrafter"/>
</dbReference>
<comment type="similarity">
    <text evidence="1">Belongs to the LAMTOR3 family.</text>
</comment>
<dbReference type="SUPFAM" id="SSF103196">
    <property type="entry name" value="Roadblock/LC7 domain"/>
    <property type="match status" value="1"/>
</dbReference>
<dbReference type="Proteomes" id="UP000835052">
    <property type="component" value="Unassembled WGS sequence"/>
</dbReference>
<dbReference type="GO" id="GO:0071986">
    <property type="term" value="C:Ragulator complex"/>
    <property type="evidence" value="ECO:0007669"/>
    <property type="project" value="TreeGrafter"/>
</dbReference>
<evidence type="ECO:0000256" key="1">
    <source>
        <dbReference type="ARBA" id="ARBA00005356"/>
    </source>
</evidence>
<name>A0A8S1GTF3_9PELO</name>
<proteinExistence type="inferred from homology"/>
<evidence type="ECO:0000313" key="3">
    <source>
        <dbReference type="Proteomes" id="UP000835052"/>
    </source>
</evidence>
<dbReference type="AlphaFoldDB" id="A0A8S1GTF3"/>
<gene>
    <name evidence="2" type="ORF">CAUJ_LOCUS2684</name>
</gene>
<reference evidence="2" key="1">
    <citation type="submission" date="2020-10" db="EMBL/GenBank/DDBJ databases">
        <authorList>
            <person name="Kikuchi T."/>
        </authorList>
    </citation>
    <scope>NUCLEOTIDE SEQUENCE</scope>
    <source>
        <strain evidence="2">NKZ352</strain>
    </source>
</reference>
<dbReference type="PANTHER" id="PTHR13378">
    <property type="entry name" value="REGULATOR COMPLEX PROTEIN LAMTOR3"/>
    <property type="match status" value="1"/>
</dbReference>
<dbReference type="Gene3D" id="3.30.450.30">
    <property type="entry name" value="Dynein light chain 2a, cytoplasmic"/>
    <property type="match status" value="1"/>
</dbReference>
<accession>A0A8S1GTF3</accession>
<sequence>MEIVRSLEDVRNSIEGVSSIFIADKDGAVVCSVGDELRQRSAIIQSHRNVVEQASRLQMGGHKASMFFFDPTQLIILSFPSFCAFFLASHQTNTGQILHSRRQLEPIISEIRAVIATETPISLDYD</sequence>
<comment type="caution">
    <text evidence="2">The sequence shown here is derived from an EMBL/GenBank/DDBJ whole genome shotgun (WGS) entry which is preliminary data.</text>
</comment>
<evidence type="ECO:0000313" key="2">
    <source>
        <dbReference type="EMBL" id="CAD6186765.1"/>
    </source>
</evidence>